<proteinExistence type="predicted"/>
<name>A0ABR6B900_9PSEU</name>
<evidence type="ECO:0008006" key="5">
    <source>
        <dbReference type="Google" id="ProtNLM"/>
    </source>
</evidence>
<sequence>MSGPRQVWPTKAVTEVDAGIGRVRRHSLPFPSGTGRMRHQEPGVRRQLSTAAGVQGEKWPRSASRFLRRTHGFPVGTPSRINPPKPSRRLVPPGASHSLLRLPKMVKRTLMEKTVRRNMWIRICPGHRFFPWWAMVVATLTTLTWVGVRQGSWAGPLKVDHAAIAARTWFCLRQKENSFEVQWVNSTQDACQLEKAQVDVGAAPVACALAFELVQPGESLLDYPADGTQPGTVLGVLPRDAWRDPPGAQRSTVAVPASAARSSAGRLPGYRVRRGGRAGSKGPTRCHNSSGTRPSITGPASRATRGHSHQTRHSL</sequence>
<keyword evidence="2" id="KW-0472">Membrane</keyword>
<evidence type="ECO:0000313" key="4">
    <source>
        <dbReference type="Proteomes" id="UP000517916"/>
    </source>
</evidence>
<feature type="compositionally biased region" description="Basic residues" evidence="1">
    <location>
        <begin position="304"/>
        <end position="315"/>
    </location>
</feature>
<accession>A0ABR6B900</accession>
<feature type="region of interest" description="Disordered" evidence="1">
    <location>
        <begin position="70"/>
        <end position="94"/>
    </location>
</feature>
<evidence type="ECO:0000313" key="3">
    <source>
        <dbReference type="EMBL" id="MBA8923342.1"/>
    </source>
</evidence>
<feature type="compositionally biased region" description="Polar residues" evidence="1">
    <location>
        <begin position="286"/>
        <end position="295"/>
    </location>
</feature>
<evidence type="ECO:0000256" key="1">
    <source>
        <dbReference type="SAM" id="MobiDB-lite"/>
    </source>
</evidence>
<keyword evidence="4" id="KW-1185">Reference proteome</keyword>
<comment type="caution">
    <text evidence="3">The sequence shown here is derived from an EMBL/GenBank/DDBJ whole genome shotgun (WGS) entry which is preliminary data.</text>
</comment>
<organism evidence="3 4">
    <name type="scientific">Kutzneria viridogrisea</name>
    <dbReference type="NCBI Taxonomy" id="47990"/>
    <lineage>
        <taxon>Bacteria</taxon>
        <taxon>Bacillati</taxon>
        <taxon>Actinomycetota</taxon>
        <taxon>Actinomycetes</taxon>
        <taxon>Pseudonocardiales</taxon>
        <taxon>Pseudonocardiaceae</taxon>
        <taxon>Kutzneria</taxon>
    </lineage>
</organism>
<keyword evidence="2" id="KW-0812">Transmembrane</keyword>
<gene>
    <name evidence="3" type="ORF">BC739_000539</name>
</gene>
<feature type="region of interest" description="Disordered" evidence="1">
    <location>
        <begin position="241"/>
        <end position="315"/>
    </location>
</feature>
<dbReference type="Proteomes" id="UP000517916">
    <property type="component" value="Unassembled WGS sequence"/>
</dbReference>
<feature type="transmembrane region" description="Helical" evidence="2">
    <location>
        <begin position="129"/>
        <end position="148"/>
    </location>
</feature>
<evidence type="ECO:0000256" key="2">
    <source>
        <dbReference type="SAM" id="Phobius"/>
    </source>
</evidence>
<protein>
    <recommendedName>
        <fullName evidence="5">DUF4232 domain-containing protein</fullName>
    </recommendedName>
</protein>
<keyword evidence="2" id="KW-1133">Transmembrane helix</keyword>
<reference evidence="3 4" key="1">
    <citation type="submission" date="2020-08" db="EMBL/GenBank/DDBJ databases">
        <title>Genomic Encyclopedia of Archaeal and Bacterial Type Strains, Phase II (KMG-II): from individual species to whole genera.</title>
        <authorList>
            <person name="Goeker M."/>
        </authorList>
    </citation>
    <scope>NUCLEOTIDE SEQUENCE [LARGE SCALE GENOMIC DNA]</scope>
    <source>
        <strain evidence="3 4">DSM 43850</strain>
    </source>
</reference>
<feature type="region of interest" description="Disordered" evidence="1">
    <location>
        <begin position="25"/>
        <end position="55"/>
    </location>
</feature>
<feature type="compositionally biased region" description="Low complexity" evidence="1">
    <location>
        <begin position="250"/>
        <end position="264"/>
    </location>
</feature>
<dbReference type="EMBL" id="JACJID010000001">
    <property type="protein sequence ID" value="MBA8923342.1"/>
    <property type="molecule type" value="Genomic_DNA"/>
</dbReference>